<accession>A0ACC0WXQ5</accession>
<dbReference type="Proteomes" id="UP001163321">
    <property type="component" value="Chromosome 1"/>
</dbReference>
<sequence length="372" mass="42073">MTILFSNDESRAVNTCSSGQTCSVDTQKEREIDEVMEFLKFSVKPSTNFDGTILFNFKTTNDSEPNTTYAVKINHERQVATRKNVSAKDVHPKCEVTISMDDFLWVYSDLVGNAGPVSTSLAGRVISITTSNLLEEGREIDAEFERFFTANAKQSATIVDSLAFGNSKQTANTIFDLLDENFIVDVKRSARERQQCRHIRNRVDLGDAGMAQLAKLVHLISKEGHSNQKQDNRSKYVPALELLLREFRVNVTVLMDTLKEKASGRKALHKIPAPEMDWLIRNRRSDSMVIADCSSQNKFSAMSTLSSSALSTFPESMIVEVNRSKSARIRKRFDMPKRRIKAKLTSITRDLANQKTPFMTYVDEHLVFSDYL</sequence>
<gene>
    <name evidence="1" type="ORF">PsorP6_002370</name>
</gene>
<name>A0ACC0WXQ5_9STRA</name>
<protein>
    <submittedName>
        <fullName evidence="1">Uncharacterized protein</fullName>
    </submittedName>
</protein>
<evidence type="ECO:0000313" key="1">
    <source>
        <dbReference type="EMBL" id="KAI9922849.1"/>
    </source>
</evidence>
<organism evidence="1 2">
    <name type="scientific">Peronosclerospora sorghi</name>
    <dbReference type="NCBI Taxonomy" id="230839"/>
    <lineage>
        <taxon>Eukaryota</taxon>
        <taxon>Sar</taxon>
        <taxon>Stramenopiles</taxon>
        <taxon>Oomycota</taxon>
        <taxon>Peronosporomycetes</taxon>
        <taxon>Peronosporales</taxon>
        <taxon>Peronosporaceae</taxon>
        <taxon>Peronosclerospora</taxon>
    </lineage>
</organism>
<reference evidence="1 2" key="1">
    <citation type="journal article" date="2022" name="bioRxiv">
        <title>The genome of the oomycete Peronosclerospora sorghi, a cosmopolitan pathogen of maize and sorghum, is inflated with dispersed pseudogenes.</title>
        <authorList>
            <person name="Fletcher K."/>
            <person name="Martin F."/>
            <person name="Isakeit T."/>
            <person name="Cavanaugh K."/>
            <person name="Magill C."/>
            <person name="Michelmore R."/>
        </authorList>
    </citation>
    <scope>NUCLEOTIDE SEQUENCE [LARGE SCALE GENOMIC DNA]</scope>
    <source>
        <strain evidence="1">P6</strain>
    </source>
</reference>
<keyword evidence="2" id="KW-1185">Reference proteome</keyword>
<proteinExistence type="predicted"/>
<comment type="caution">
    <text evidence="1">The sequence shown here is derived from an EMBL/GenBank/DDBJ whole genome shotgun (WGS) entry which is preliminary data.</text>
</comment>
<evidence type="ECO:0000313" key="2">
    <source>
        <dbReference type="Proteomes" id="UP001163321"/>
    </source>
</evidence>
<dbReference type="EMBL" id="CM047580">
    <property type="protein sequence ID" value="KAI9922849.1"/>
    <property type="molecule type" value="Genomic_DNA"/>
</dbReference>